<accession>A0ABV2ALY3</accession>
<sequence length="218" mass="26074">MEHNLLWDKDFFEISNNCPECKLTKRNFKSLKLYYSNCCGLTLCLGCINENFSKKSDFRCKNCTKKLKKTDFVKDPFFRQKYYEQINSRKKLNFLSILEKEDFDDGKEFFDYYNKIAKILNMLTTGTTETQEKAKRQILELKENYSKLISRRKKENEENSVRLIEKSSNDIQFVAHSFKFPTIVKKDKNKKQKIVCFAGGFKKEYVEKKKLWNFRIGI</sequence>
<evidence type="ECO:0000256" key="1">
    <source>
        <dbReference type="SAM" id="Coils"/>
    </source>
</evidence>
<keyword evidence="1" id="KW-0175">Coiled coil</keyword>
<organism evidence="2 3">
    <name type="scientific">Bonamia ostreae</name>
    <dbReference type="NCBI Taxonomy" id="126728"/>
    <lineage>
        <taxon>Eukaryota</taxon>
        <taxon>Sar</taxon>
        <taxon>Rhizaria</taxon>
        <taxon>Endomyxa</taxon>
        <taxon>Ascetosporea</taxon>
        <taxon>Haplosporida</taxon>
        <taxon>Bonamia</taxon>
    </lineage>
</organism>
<dbReference type="InterPro" id="IPR013083">
    <property type="entry name" value="Znf_RING/FYVE/PHD"/>
</dbReference>
<gene>
    <name evidence="2" type="primary">MNAT1</name>
    <name evidence="2" type="ORF">MHBO_002080</name>
</gene>
<protein>
    <submittedName>
        <fullName evidence="2">CDK-activating kinase assembly factor MAT1</fullName>
    </submittedName>
</protein>
<feature type="coiled-coil region" evidence="1">
    <location>
        <begin position="131"/>
        <end position="158"/>
    </location>
</feature>
<evidence type="ECO:0000313" key="2">
    <source>
        <dbReference type="EMBL" id="MES1920408.1"/>
    </source>
</evidence>
<name>A0ABV2ALY3_9EUKA</name>
<evidence type="ECO:0000313" key="3">
    <source>
        <dbReference type="Proteomes" id="UP001439008"/>
    </source>
</evidence>
<reference evidence="2 3" key="1">
    <citation type="journal article" date="2024" name="BMC Biol.">
        <title>Comparative genomics of Ascetosporea gives new insight into the evolutionary basis for animal parasitism in Rhizaria.</title>
        <authorList>
            <person name="Hiltunen Thoren M."/>
            <person name="Onut-Brannstrom I."/>
            <person name="Alfjorden A."/>
            <person name="Peckova H."/>
            <person name="Swords F."/>
            <person name="Hooper C."/>
            <person name="Holzer A.S."/>
            <person name="Bass D."/>
            <person name="Burki F."/>
        </authorList>
    </citation>
    <scope>NUCLEOTIDE SEQUENCE [LARGE SCALE GENOMIC DNA]</scope>
    <source>
        <strain evidence="2">20-A016</strain>
    </source>
</reference>
<proteinExistence type="predicted"/>
<dbReference type="GO" id="GO:0016301">
    <property type="term" value="F:kinase activity"/>
    <property type="evidence" value="ECO:0007669"/>
    <property type="project" value="UniProtKB-KW"/>
</dbReference>
<comment type="caution">
    <text evidence="2">The sequence shown here is derived from an EMBL/GenBank/DDBJ whole genome shotgun (WGS) entry which is preliminary data.</text>
</comment>
<keyword evidence="3" id="KW-1185">Reference proteome</keyword>
<keyword evidence="2" id="KW-0808">Transferase</keyword>
<dbReference type="Gene3D" id="3.30.40.10">
    <property type="entry name" value="Zinc/RING finger domain, C3HC4 (zinc finger)"/>
    <property type="match status" value="1"/>
</dbReference>
<keyword evidence="2" id="KW-0418">Kinase</keyword>
<dbReference type="EMBL" id="JBDODL010000654">
    <property type="protein sequence ID" value="MES1920408.1"/>
    <property type="molecule type" value="Genomic_DNA"/>
</dbReference>
<dbReference type="Proteomes" id="UP001439008">
    <property type="component" value="Unassembled WGS sequence"/>
</dbReference>